<reference evidence="2" key="1">
    <citation type="submission" date="2022-10" db="EMBL/GenBank/DDBJ databases">
        <title>Genome assembly of Pristionchus species.</title>
        <authorList>
            <person name="Yoshida K."/>
            <person name="Sommer R.J."/>
        </authorList>
    </citation>
    <scope>NUCLEOTIDE SEQUENCE [LARGE SCALE GENOMIC DNA]</scope>
    <source>
        <strain evidence="2">RS5460</strain>
    </source>
</reference>
<dbReference type="Proteomes" id="UP001328107">
    <property type="component" value="Unassembled WGS sequence"/>
</dbReference>
<proteinExistence type="predicted"/>
<evidence type="ECO:0000313" key="2">
    <source>
        <dbReference type="Proteomes" id="UP001328107"/>
    </source>
</evidence>
<protein>
    <submittedName>
        <fullName evidence="1">Uncharacterized protein</fullName>
    </submittedName>
</protein>
<name>A0AAN5IF72_9BILA</name>
<dbReference type="PANTHER" id="PTHR10974:SF75">
    <property type="entry name" value="SULFATASE DOMAIN-CONTAINING PROTEIN"/>
    <property type="match status" value="1"/>
</dbReference>
<sequence length="443" mass="51118">PSVYIFVVDSVSNSQALRSLPKTLSLLKKEHDAVNMRHVNKVGENSHPNGLALFFGKLVTRLDRSLFGLEDVEPDWDKTEHCHGFLDDKGFVLEDFTKAGYASLMAEDWASGVFNYPTCWGFSSPPVTHYMRPFQIHYEKRQMVSRRFQGPDQCLESHSFLYQYLSAFIHQYPTTPKIALTWASNVAHNDEDRLFHFDAQLFDLFRSHREEFDRSYVFLMGDHGMRFGAVRNTWIGNREVNNPMLFLSVPRHLRARLNPMLKDNAEKLLTSFDIHASLVDILRDPEMKTQEGPKERWGSSLFRPLPGGERSCRTLPIPVRYCLCEWNRTEVVDFKERKQMGEAATGLLNDRLRSENMTDVCEEFSLKQVKTINRIDGTRGIHEIHFKTNQCNAQFKALIRVEKENGTLIAKLASDEFTRTNSYGNSAECMNSRAELRPICCCK</sequence>
<dbReference type="CDD" id="cd16021">
    <property type="entry name" value="ALP_like"/>
    <property type="match status" value="1"/>
</dbReference>
<dbReference type="EMBL" id="BTRK01000006">
    <property type="protein sequence ID" value="GMR62040.1"/>
    <property type="molecule type" value="Genomic_DNA"/>
</dbReference>
<comment type="caution">
    <text evidence="1">The sequence shown here is derived from an EMBL/GenBank/DDBJ whole genome shotgun (WGS) entry which is preliminary data.</text>
</comment>
<feature type="non-terminal residue" evidence="1">
    <location>
        <position position="1"/>
    </location>
</feature>
<dbReference type="SUPFAM" id="SSF53649">
    <property type="entry name" value="Alkaline phosphatase-like"/>
    <property type="match status" value="1"/>
</dbReference>
<gene>
    <name evidence="1" type="ORF">PMAYCL1PPCAC_32235</name>
</gene>
<keyword evidence="2" id="KW-1185">Reference proteome</keyword>
<dbReference type="AlphaFoldDB" id="A0AAN5IF72"/>
<organism evidence="1 2">
    <name type="scientific">Pristionchus mayeri</name>
    <dbReference type="NCBI Taxonomy" id="1317129"/>
    <lineage>
        <taxon>Eukaryota</taxon>
        <taxon>Metazoa</taxon>
        <taxon>Ecdysozoa</taxon>
        <taxon>Nematoda</taxon>
        <taxon>Chromadorea</taxon>
        <taxon>Rhabditida</taxon>
        <taxon>Rhabditina</taxon>
        <taxon>Diplogasteromorpha</taxon>
        <taxon>Diplogasteroidea</taxon>
        <taxon>Neodiplogasteridae</taxon>
        <taxon>Pristionchus</taxon>
    </lineage>
</organism>
<dbReference type="InterPro" id="IPR017850">
    <property type="entry name" value="Alkaline_phosphatase_core_sf"/>
</dbReference>
<evidence type="ECO:0000313" key="1">
    <source>
        <dbReference type="EMBL" id="GMR62040.1"/>
    </source>
</evidence>
<dbReference type="PANTHER" id="PTHR10974">
    <property type="entry name" value="FI08016P-RELATED"/>
    <property type="match status" value="1"/>
</dbReference>
<dbReference type="GO" id="GO:0005615">
    <property type="term" value="C:extracellular space"/>
    <property type="evidence" value="ECO:0007669"/>
    <property type="project" value="TreeGrafter"/>
</dbReference>
<dbReference type="InterPro" id="IPR004245">
    <property type="entry name" value="DUF229"/>
</dbReference>
<dbReference type="Pfam" id="PF02995">
    <property type="entry name" value="DUF229"/>
    <property type="match status" value="1"/>
</dbReference>
<accession>A0AAN5IF72</accession>